<comment type="caution">
    <text evidence="1">The sequence shown here is derived from an EMBL/GenBank/DDBJ whole genome shotgun (WGS) entry which is preliminary data.</text>
</comment>
<accession>A0A9J6B7A9</accession>
<dbReference type="Proteomes" id="UP000824120">
    <property type="component" value="Chromosome 1"/>
</dbReference>
<dbReference type="PANTHER" id="PTHR46238:SF8">
    <property type="entry name" value="ENDONUCLEASE_EXONUCLEASE_PHOSPHATASE DOMAIN-CONTAINING PROTEIN"/>
    <property type="match status" value="1"/>
</dbReference>
<keyword evidence="2" id="KW-1185">Reference proteome</keyword>
<gene>
    <name evidence="1" type="ORF">H5410_004270</name>
</gene>
<dbReference type="PANTHER" id="PTHR46238">
    <property type="entry name" value="REVERSE TRANSCRIPTASE DOMAIN-CONTAINING PROTEIN"/>
    <property type="match status" value="1"/>
</dbReference>
<dbReference type="OrthoDB" id="1302702at2759"/>
<sequence>MSHEVDMEVRFAAHTISKSDNFKYIGTIIQDNGDIDDDVIHHIVFCDKKVPPRLKGKFYGVVVRPSLLYWVKNARSDNIRNEDKIGNEVIWEKMEVTLVVDKMRKVRLRWFGLVQRSCVDTPMTRCEKLVVGDLRWGRDRSNKYWGEVIS</sequence>
<dbReference type="EMBL" id="JACXVP010000001">
    <property type="protein sequence ID" value="KAG5632553.1"/>
    <property type="molecule type" value="Genomic_DNA"/>
</dbReference>
<reference evidence="1 2" key="1">
    <citation type="submission" date="2020-09" db="EMBL/GenBank/DDBJ databases">
        <title>De no assembly of potato wild relative species, Solanum commersonii.</title>
        <authorList>
            <person name="Cho K."/>
        </authorList>
    </citation>
    <scope>NUCLEOTIDE SEQUENCE [LARGE SCALE GENOMIC DNA]</scope>
    <source>
        <strain evidence="1">LZ3.2</strain>
        <tissue evidence="1">Leaf</tissue>
    </source>
</reference>
<protein>
    <submittedName>
        <fullName evidence="1">Uncharacterized protein</fullName>
    </submittedName>
</protein>
<organism evidence="1 2">
    <name type="scientific">Solanum commersonii</name>
    <name type="common">Commerson's wild potato</name>
    <name type="synonym">Commerson's nightshade</name>
    <dbReference type="NCBI Taxonomy" id="4109"/>
    <lineage>
        <taxon>Eukaryota</taxon>
        <taxon>Viridiplantae</taxon>
        <taxon>Streptophyta</taxon>
        <taxon>Embryophyta</taxon>
        <taxon>Tracheophyta</taxon>
        <taxon>Spermatophyta</taxon>
        <taxon>Magnoliopsida</taxon>
        <taxon>eudicotyledons</taxon>
        <taxon>Gunneridae</taxon>
        <taxon>Pentapetalae</taxon>
        <taxon>asterids</taxon>
        <taxon>lamiids</taxon>
        <taxon>Solanales</taxon>
        <taxon>Solanaceae</taxon>
        <taxon>Solanoideae</taxon>
        <taxon>Solaneae</taxon>
        <taxon>Solanum</taxon>
    </lineage>
</organism>
<evidence type="ECO:0000313" key="1">
    <source>
        <dbReference type="EMBL" id="KAG5632553.1"/>
    </source>
</evidence>
<proteinExistence type="predicted"/>
<dbReference type="AlphaFoldDB" id="A0A9J6B7A9"/>
<evidence type="ECO:0000313" key="2">
    <source>
        <dbReference type="Proteomes" id="UP000824120"/>
    </source>
</evidence>
<name>A0A9J6B7A9_SOLCO</name>